<keyword evidence="3" id="KW-0597">Phosphoprotein</keyword>
<dbReference type="OrthoDB" id="5242012at2"/>
<evidence type="ECO:0000256" key="6">
    <source>
        <dbReference type="ARBA" id="ARBA00022777"/>
    </source>
</evidence>
<dbReference type="Gene3D" id="3.30.565.10">
    <property type="entry name" value="Histidine kinase-like ATPase, C-terminal domain"/>
    <property type="match status" value="1"/>
</dbReference>
<organism evidence="11 12">
    <name type="scientific">Brachybacterium phenoliresistens</name>
    <dbReference type="NCBI Taxonomy" id="396014"/>
    <lineage>
        <taxon>Bacteria</taxon>
        <taxon>Bacillati</taxon>
        <taxon>Actinomycetota</taxon>
        <taxon>Actinomycetes</taxon>
        <taxon>Micrococcales</taxon>
        <taxon>Dermabacteraceae</taxon>
        <taxon>Brachybacterium</taxon>
    </lineage>
</organism>
<dbReference type="Gene3D" id="1.20.5.1930">
    <property type="match status" value="1"/>
</dbReference>
<reference evidence="11 12" key="1">
    <citation type="submission" date="2014-02" db="EMBL/GenBank/DDBJ databases">
        <title>Genome sequence of Brachybacterium phenoliresistens strain W13A50.</title>
        <authorList>
            <person name="Wang X."/>
        </authorList>
    </citation>
    <scope>NUCLEOTIDE SEQUENCE [LARGE SCALE GENOMIC DNA]</scope>
    <source>
        <strain evidence="11 12">W13A50</strain>
    </source>
</reference>
<dbReference type="GO" id="GO:0005524">
    <property type="term" value="F:ATP binding"/>
    <property type="evidence" value="ECO:0007669"/>
    <property type="project" value="UniProtKB-KW"/>
</dbReference>
<dbReference type="InterPro" id="IPR050482">
    <property type="entry name" value="Sensor_HK_TwoCompSys"/>
</dbReference>
<keyword evidence="12" id="KW-1185">Reference proteome</keyword>
<evidence type="ECO:0000256" key="5">
    <source>
        <dbReference type="ARBA" id="ARBA00022741"/>
    </source>
</evidence>
<keyword evidence="4" id="KW-0808">Transferase</keyword>
<evidence type="ECO:0000256" key="9">
    <source>
        <dbReference type="SAM" id="Phobius"/>
    </source>
</evidence>
<proteinExistence type="predicted"/>
<evidence type="ECO:0000256" key="4">
    <source>
        <dbReference type="ARBA" id="ARBA00022679"/>
    </source>
</evidence>
<dbReference type="CDD" id="cd16917">
    <property type="entry name" value="HATPase_UhpB-NarQ-NarX-like"/>
    <property type="match status" value="1"/>
</dbReference>
<evidence type="ECO:0000259" key="10">
    <source>
        <dbReference type="SMART" id="SM00387"/>
    </source>
</evidence>
<dbReference type="InterPro" id="IPR036890">
    <property type="entry name" value="HATPase_C_sf"/>
</dbReference>
<dbReference type="Proteomes" id="UP000023067">
    <property type="component" value="Unassembled WGS sequence"/>
</dbReference>
<dbReference type="eggNOG" id="COG4585">
    <property type="taxonomic scope" value="Bacteria"/>
</dbReference>
<dbReference type="Pfam" id="PF07730">
    <property type="entry name" value="HisKA_3"/>
    <property type="match status" value="1"/>
</dbReference>
<dbReference type="AlphaFoldDB" id="Z9JSA5"/>
<feature type="transmembrane region" description="Helical" evidence="9">
    <location>
        <begin position="125"/>
        <end position="147"/>
    </location>
</feature>
<evidence type="ECO:0000256" key="8">
    <source>
        <dbReference type="ARBA" id="ARBA00023012"/>
    </source>
</evidence>
<comment type="catalytic activity">
    <reaction evidence="1">
        <text>ATP + protein L-histidine = ADP + protein N-phospho-L-histidine.</text>
        <dbReference type="EC" id="2.7.13.3"/>
    </reaction>
</comment>
<name>Z9JSA5_9MICO</name>
<evidence type="ECO:0000256" key="3">
    <source>
        <dbReference type="ARBA" id="ARBA00022553"/>
    </source>
</evidence>
<dbReference type="GO" id="GO:0016020">
    <property type="term" value="C:membrane"/>
    <property type="evidence" value="ECO:0007669"/>
    <property type="project" value="InterPro"/>
</dbReference>
<dbReference type="SMART" id="SM00387">
    <property type="entry name" value="HATPase_c"/>
    <property type="match status" value="1"/>
</dbReference>
<keyword evidence="9" id="KW-0472">Membrane</keyword>
<dbReference type="RefSeq" id="WP_051486804.1">
    <property type="nucleotide sequence ID" value="NZ_KK069994.1"/>
</dbReference>
<evidence type="ECO:0000256" key="1">
    <source>
        <dbReference type="ARBA" id="ARBA00000085"/>
    </source>
</evidence>
<comment type="caution">
    <text evidence="11">The sequence shown here is derived from an EMBL/GenBank/DDBJ whole genome shotgun (WGS) entry which is preliminary data.</text>
</comment>
<feature type="domain" description="Histidine kinase/HSP90-like ATPase" evidence="10">
    <location>
        <begin position="349"/>
        <end position="439"/>
    </location>
</feature>
<dbReference type="Pfam" id="PF13796">
    <property type="entry name" value="Sensor"/>
    <property type="match status" value="1"/>
</dbReference>
<accession>Z9JSA5</accession>
<protein>
    <recommendedName>
        <fullName evidence="2">histidine kinase</fullName>
        <ecNumber evidence="2">2.7.13.3</ecNumber>
    </recommendedName>
</protein>
<dbReference type="GO" id="GO:0000155">
    <property type="term" value="F:phosphorelay sensor kinase activity"/>
    <property type="evidence" value="ECO:0007669"/>
    <property type="project" value="InterPro"/>
</dbReference>
<dbReference type="GO" id="GO:0046983">
    <property type="term" value="F:protein dimerization activity"/>
    <property type="evidence" value="ECO:0007669"/>
    <property type="project" value="InterPro"/>
</dbReference>
<keyword evidence="7" id="KW-0067">ATP-binding</keyword>
<dbReference type="InterPro" id="IPR025828">
    <property type="entry name" value="Put_sensor_dom"/>
</dbReference>
<dbReference type="InterPro" id="IPR003594">
    <property type="entry name" value="HATPase_dom"/>
</dbReference>
<dbReference type="PANTHER" id="PTHR24421:SF10">
    <property type="entry name" value="NITRATE_NITRITE SENSOR PROTEIN NARQ"/>
    <property type="match status" value="1"/>
</dbReference>
<dbReference type="EC" id="2.7.13.3" evidence="2"/>
<keyword evidence="5" id="KW-0547">Nucleotide-binding</keyword>
<dbReference type="Pfam" id="PF02518">
    <property type="entry name" value="HATPase_c"/>
    <property type="match status" value="1"/>
</dbReference>
<evidence type="ECO:0000313" key="11">
    <source>
        <dbReference type="EMBL" id="EWS81059.1"/>
    </source>
</evidence>
<dbReference type="STRING" id="396014.BF93_17940"/>
<feature type="transmembrane region" description="Helical" evidence="9">
    <location>
        <begin position="190"/>
        <end position="211"/>
    </location>
</feature>
<feature type="transmembrane region" description="Helical" evidence="9">
    <location>
        <begin position="59"/>
        <end position="79"/>
    </location>
</feature>
<sequence>MTTMPALISSPVPAPRRGVLARAASTIGRSLGYTLLSLVLAIPAFALVISLLSLGVGTAILWIGLPILVLAVLVARGFAAAGRRLITSVLGRPLPVPAPKLPPEGAGRVRRMLTPLSDPQRWLDVLWVLVQFVLVLVTFPVMVAWTIGAIGTLGGPLATLVLRRVLPEDQVDGLGSLLGLSGQGALVADLALQAGAGLVFLLTLYPVALLVRTLHAEVGRALLSSRFEEQQQLVHVQASRAAARTAESESLRRLERDLHDGPQQGLVRAGMALARAERLAAEDPERAREIVRETRELLGGTLDEVRRLSRGIAPPVLVDRGLRAALAELAGTSPVPATVRVEADQLPAHVETGIYYVVSESLANAAKHSRAGAVEVSVARLQDTVRVRVQDDGIGGARVQAGHGLAGLAGRVASLEGILEVSSPAGQGTRIEAVIPCGS</sequence>
<keyword evidence="8" id="KW-0902">Two-component regulatory system</keyword>
<evidence type="ECO:0000256" key="7">
    <source>
        <dbReference type="ARBA" id="ARBA00022840"/>
    </source>
</evidence>
<evidence type="ECO:0000313" key="12">
    <source>
        <dbReference type="Proteomes" id="UP000023067"/>
    </source>
</evidence>
<gene>
    <name evidence="11" type="ORF">BF93_17940</name>
</gene>
<dbReference type="PANTHER" id="PTHR24421">
    <property type="entry name" value="NITRATE/NITRITE SENSOR PROTEIN NARX-RELATED"/>
    <property type="match status" value="1"/>
</dbReference>
<keyword evidence="9" id="KW-0812">Transmembrane</keyword>
<dbReference type="PATRIC" id="fig|396014.3.peg.1925"/>
<evidence type="ECO:0000256" key="2">
    <source>
        <dbReference type="ARBA" id="ARBA00012438"/>
    </source>
</evidence>
<dbReference type="HOGENOM" id="CLU_000445_20_2_11"/>
<dbReference type="SUPFAM" id="SSF55874">
    <property type="entry name" value="ATPase domain of HSP90 chaperone/DNA topoisomerase II/histidine kinase"/>
    <property type="match status" value="1"/>
</dbReference>
<dbReference type="EMBL" id="JDYK01000009">
    <property type="protein sequence ID" value="EWS81059.1"/>
    <property type="molecule type" value="Genomic_DNA"/>
</dbReference>
<feature type="transmembrane region" description="Helical" evidence="9">
    <location>
        <begin position="31"/>
        <end position="53"/>
    </location>
</feature>
<keyword evidence="9" id="KW-1133">Transmembrane helix</keyword>
<dbReference type="InterPro" id="IPR011712">
    <property type="entry name" value="Sig_transdc_His_kin_sub3_dim/P"/>
</dbReference>
<keyword evidence="6 11" id="KW-0418">Kinase</keyword>